<feature type="domain" description="Opioid growth factor receptor (OGFr) conserved" evidence="1">
    <location>
        <begin position="33"/>
        <end position="90"/>
    </location>
</feature>
<dbReference type="PANTHER" id="PTHR14015">
    <property type="entry name" value="OPIOID GROWTH FACTOR RECEPTOR OGFR ZETA-TYPE OPIOID RECEPTOR"/>
    <property type="match status" value="1"/>
</dbReference>
<dbReference type="Pfam" id="PF04664">
    <property type="entry name" value="OGFr_N"/>
    <property type="match status" value="1"/>
</dbReference>
<protein>
    <recommendedName>
        <fullName evidence="1">Opioid growth factor receptor (OGFr) conserved domain-containing protein</fullName>
    </recommendedName>
</protein>
<gene>
    <name evidence="2" type="ORF">GCM10009422_12960</name>
</gene>
<name>A0ABN1GTA9_9CAUL</name>
<keyword evidence="3" id="KW-1185">Reference proteome</keyword>
<evidence type="ECO:0000259" key="1">
    <source>
        <dbReference type="Pfam" id="PF04664"/>
    </source>
</evidence>
<dbReference type="EMBL" id="BAAAGA010000002">
    <property type="protein sequence ID" value="GAA0618940.1"/>
    <property type="molecule type" value="Genomic_DNA"/>
</dbReference>
<organism evidence="2 3">
    <name type="scientific">Brevundimonas kwangchunensis</name>
    <dbReference type="NCBI Taxonomy" id="322163"/>
    <lineage>
        <taxon>Bacteria</taxon>
        <taxon>Pseudomonadati</taxon>
        <taxon>Pseudomonadota</taxon>
        <taxon>Alphaproteobacteria</taxon>
        <taxon>Caulobacterales</taxon>
        <taxon>Caulobacteraceae</taxon>
        <taxon>Brevundimonas</taxon>
    </lineage>
</organism>
<reference evidence="2 3" key="1">
    <citation type="journal article" date="2019" name="Int. J. Syst. Evol. Microbiol.">
        <title>The Global Catalogue of Microorganisms (GCM) 10K type strain sequencing project: providing services to taxonomists for standard genome sequencing and annotation.</title>
        <authorList>
            <consortium name="The Broad Institute Genomics Platform"/>
            <consortium name="The Broad Institute Genome Sequencing Center for Infectious Disease"/>
            <person name="Wu L."/>
            <person name="Ma J."/>
        </authorList>
    </citation>
    <scope>NUCLEOTIDE SEQUENCE [LARGE SCALE GENOMIC DNA]</scope>
    <source>
        <strain evidence="2 3">JCM 12928</strain>
    </source>
</reference>
<evidence type="ECO:0000313" key="2">
    <source>
        <dbReference type="EMBL" id="GAA0618940.1"/>
    </source>
</evidence>
<evidence type="ECO:0000313" key="3">
    <source>
        <dbReference type="Proteomes" id="UP001501352"/>
    </source>
</evidence>
<accession>A0ABN1GTA9</accession>
<dbReference type="PANTHER" id="PTHR14015:SF2">
    <property type="entry name" value="OPIOID GROWTH FACTOR RECEPTOR (OGFR) CONSERVED DOMAIN-CONTAINING PROTEIN"/>
    <property type="match status" value="1"/>
</dbReference>
<dbReference type="Proteomes" id="UP001501352">
    <property type="component" value="Unassembled WGS sequence"/>
</dbReference>
<sequence>MGASGEAVLAFLQGVGADARGRTLFDVLGFNDDSLERTHDYIQWLFPLTEASQAVPDSPVLTDEDVEAIRNSSMAMVALSAGADRMMAFYNRTNHWMGPADHNHLRITRIIRSLRLLRGSAEADRFRDLILERVKERRAPVSARAKGYWMTA</sequence>
<proteinExistence type="predicted"/>
<dbReference type="RefSeq" id="WP_343791882.1">
    <property type="nucleotide sequence ID" value="NZ_BAAAGA010000002.1"/>
</dbReference>
<dbReference type="InterPro" id="IPR006757">
    <property type="entry name" value="OGF_rcpt"/>
</dbReference>
<dbReference type="InterPro" id="IPR039574">
    <property type="entry name" value="OGFr"/>
</dbReference>
<comment type="caution">
    <text evidence="2">The sequence shown here is derived from an EMBL/GenBank/DDBJ whole genome shotgun (WGS) entry which is preliminary data.</text>
</comment>